<evidence type="ECO:0000256" key="4">
    <source>
        <dbReference type="ARBA" id="ARBA00022741"/>
    </source>
</evidence>
<evidence type="ECO:0000256" key="5">
    <source>
        <dbReference type="ARBA" id="ARBA00022989"/>
    </source>
</evidence>
<dbReference type="GO" id="GO:0000166">
    <property type="term" value="F:nucleotide binding"/>
    <property type="evidence" value="ECO:0007669"/>
    <property type="project" value="UniProtKB-KW"/>
</dbReference>
<dbReference type="Pfam" id="PF00211">
    <property type="entry name" value="Guanylate_cyc"/>
    <property type="match status" value="1"/>
</dbReference>
<dbReference type="InterPro" id="IPR001054">
    <property type="entry name" value="A/G_cyclase"/>
</dbReference>
<protein>
    <submittedName>
        <fullName evidence="10">Adenylate cyclase type 8</fullName>
    </submittedName>
</protein>
<keyword evidence="6" id="KW-0472">Membrane</keyword>
<proteinExistence type="predicted"/>
<evidence type="ECO:0000259" key="8">
    <source>
        <dbReference type="Pfam" id="PF00211"/>
    </source>
</evidence>
<keyword evidence="5" id="KW-1133">Transmembrane helix</keyword>
<name>A0A8M1KPE0_CLUHA</name>
<dbReference type="PANTHER" id="PTHR45627">
    <property type="entry name" value="ADENYLATE CYCLASE TYPE 1"/>
    <property type="match status" value="1"/>
</dbReference>
<keyword evidence="7" id="KW-0456">Lyase</keyword>
<dbReference type="RefSeq" id="XP_042565747.1">
    <property type="nucleotide sequence ID" value="XM_042709813.1"/>
</dbReference>
<dbReference type="GO" id="GO:0006171">
    <property type="term" value="P:cAMP biosynthetic process"/>
    <property type="evidence" value="ECO:0007669"/>
    <property type="project" value="TreeGrafter"/>
</dbReference>
<dbReference type="OrthoDB" id="8914508at2759"/>
<evidence type="ECO:0000256" key="6">
    <source>
        <dbReference type="ARBA" id="ARBA00023136"/>
    </source>
</evidence>
<dbReference type="GO" id="GO:0004016">
    <property type="term" value="F:adenylate cyclase activity"/>
    <property type="evidence" value="ECO:0007669"/>
    <property type="project" value="TreeGrafter"/>
</dbReference>
<dbReference type="GO" id="GO:0007189">
    <property type="term" value="P:adenylate cyclase-activating G protein-coupled receptor signaling pathway"/>
    <property type="evidence" value="ECO:0007669"/>
    <property type="project" value="TreeGrafter"/>
</dbReference>
<comment type="subcellular location">
    <subcellularLocation>
        <location evidence="2">Membrane</location>
    </subcellularLocation>
</comment>
<accession>A0A8M1KPE0</accession>
<evidence type="ECO:0000256" key="2">
    <source>
        <dbReference type="ARBA" id="ARBA00004370"/>
    </source>
</evidence>
<reference evidence="10" key="1">
    <citation type="submission" date="2025-08" db="UniProtKB">
        <authorList>
            <consortium name="RefSeq"/>
        </authorList>
    </citation>
    <scope>IDENTIFICATION</scope>
</reference>
<evidence type="ECO:0000313" key="10">
    <source>
        <dbReference type="RefSeq" id="XP_042565747.1"/>
    </source>
</evidence>
<comment type="cofactor">
    <cofactor evidence="1">
        <name>Mn(2+)</name>
        <dbReference type="ChEBI" id="CHEBI:29035"/>
    </cofactor>
</comment>
<keyword evidence="4" id="KW-0547">Nucleotide-binding</keyword>
<dbReference type="PANTHER" id="PTHR45627:SF15">
    <property type="entry name" value="ADENYLATE CYCLASE"/>
    <property type="match status" value="1"/>
</dbReference>
<evidence type="ECO:0000256" key="1">
    <source>
        <dbReference type="ARBA" id="ARBA00001936"/>
    </source>
</evidence>
<evidence type="ECO:0000256" key="3">
    <source>
        <dbReference type="ARBA" id="ARBA00022692"/>
    </source>
</evidence>
<gene>
    <name evidence="10" type="primary">LOC122133494</name>
</gene>
<keyword evidence="9" id="KW-1185">Reference proteome</keyword>
<dbReference type="GeneID" id="122133494"/>
<dbReference type="AlphaFoldDB" id="A0A8M1KPE0"/>
<dbReference type="GO" id="GO:0005886">
    <property type="term" value="C:plasma membrane"/>
    <property type="evidence" value="ECO:0007669"/>
    <property type="project" value="TreeGrafter"/>
</dbReference>
<evidence type="ECO:0000256" key="7">
    <source>
        <dbReference type="ARBA" id="ARBA00023239"/>
    </source>
</evidence>
<sequence length="112" mass="12458">MTVNLASRMDSTGVSGRIQVPEGTSKILADRGFKREFRGDIFVKGVSEKQGGVRTYFISSREHRSSYAERLTSRSGQYGRNTLSGVVFSLVQARKKEELREANGGFHLLEVS</sequence>
<organism evidence="9 10">
    <name type="scientific">Clupea harengus</name>
    <name type="common">Atlantic herring</name>
    <dbReference type="NCBI Taxonomy" id="7950"/>
    <lineage>
        <taxon>Eukaryota</taxon>
        <taxon>Metazoa</taxon>
        <taxon>Chordata</taxon>
        <taxon>Craniata</taxon>
        <taxon>Vertebrata</taxon>
        <taxon>Euteleostomi</taxon>
        <taxon>Actinopterygii</taxon>
        <taxon>Neopterygii</taxon>
        <taxon>Teleostei</taxon>
        <taxon>Clupei</taxon>
        <taxon>Clupeiformes</taxon>
        <taxon>Clupeoidei</taxon>
        <taxon>Clupeidae</taxon>
        <taxon>Clupea</taxon>
    </lineage>
</organism>
<dbReference type="GO" id="GO:0035556">
    <property type="term" value="P:intracellular signal transduction"/>
    <property type="evidence" value="ECO:0007669"/>
    <property type="project" value="InterPro"/>
</dbReference>
<evidence type="ECO:0000313" key="9">
    <source>
        <dbReference type="Proteomes" id="UP000515152"/>
    </source>
</evidence>
<dbReference type="Proteomes" id="UP000515152">
    <property type="component" value="Chromosome 14"/>
</dbReference>
<feature type="domain" description="Guanylate cyclase" evidence="8">
    <location>
        <begin position="2"/>
        <end position="59"/>
    </location>
</feature>
<dbReference type="KEGG" id="char:122133494"/>
<keyword evidence="3" id="KW-0812">Transmembrane</keyword>